<dbReference type="EC" id="3.5.4.4" evidence="3"/>
<proteinExistence type="inferred from homology"/>
<dbReference type="InterPro" id="IPR006330">
    <property type="entry name" value="Ado/ade_deaminase"/>
</dbReference>
<dbReference type="InterPro" id="IPR032466">
    <property type="entry name" value="Metal_Hydrolase"/>
</dbReference>
<dbReference type="GO" id="GO:0004000">
    <property type="term" value="F:adenosine deaminase activity"/>
    <property type="evidence" value="ECO:0007669"/>
    <property type="project" value="TreeGrafter"/>
</dbReference>
<keyword evidence="5" id="KW-0378">Hydrolase</keyword>
<evidence type="ECO:0000256" key="4">
    <source>
        <dbReference type="ARBA" id="ARBA00022723"/>
    </source>
</evidence>
<evidence type="ECO:0000256" key="5">
    <source>
        <dbReference type="ARBA" id="ARBA00022801"/>
    </source>
</evidence>
<dbReference type="GO" id="GO:0043103">
    <property type="term" value="P:hypoxanthine salvage"/>
    <property type="evidence" value="ECO:0007669"/>
    <property type="project" value="TreeGrafter"/>
</dbReference>
<keyword evidence="8" id="KW-1185">Reference proteome</keyword>
<dbReference type="PANTHER" id="PTHR11409">
    <property type="entry name" value="ADENOSINE DEAMINASE"/>
    <property type="match status" value="1"/>
</dbReference>
<dbReference type="SUPFAM" id="SSF51556">
    <property type="entry name" value="Metallo-dependent hydrolases"/>
    <property type="match status" value="1"/>
</dbReference>
<dbReference type="WBParaSite" id="PEQ_0000083301-mRNA-1">
    <property type="protein sequence ID" value="PEQ_0000083301-mRNA-1"/>
    <property type="gene ID" value="PEQ_0000083301"/>
</dbReference>
<accession>A0A914R3J5</accession>
<dbReference type="InterPro" id="IPR001365">
    <property type="entry name" value="A_deaminase_dom"/>
</dbReference>
<name>A0A914R3J5_PAREQ</name>
<evidence type="ECO:0000256" key="1">
    <source>
        <dbReference type="ARBA" id="ARBA00001947"/>
    </source>
</evidence>
<dbReference type="GO" id="GO:0005829">
    <property type="term" value="C:cytosol"/>
    <property type="evidence" value="ECO:0007669"/>
    <property type="project" value="TreeGrafter"/>
</dbReference>
<evidence type="ECO:0000256" key="6">
    <source>
        <dbReference type="ARBA" id="ARBA00022833"/>
    </source>
</evidence>
<evidence type="ECO:0000313" key="9">
    <source>
        <dbReference type="WBParaSite" id="PEQ_0000083301-mRNA-1"/>
    </source>
</evidence>
<dbReference type="GO" id="GO:0046103">
    <property type="term" value="P:inosine biosynthetic process"/>
    <property type="evidence" value="ECO:0007669"/>
    <property type="project" value="TreeGrafter"/>
</dbReference>
<dbReference type="GO" id="GO:0009897">
    <property type="term" value="C:external side of plasma membrane"/>
    <property type="evidence" value="ECO:0007669"/>
    <property type="project" value="TreeGrafter"/>
</dbReference>
<comment type="cofactor">
    <cofactor evidence="1">
        <name>Zn(2+)</name>
        <dbReference type="ChEBI" id="CHEBI:29105"/>
    </cofactor>
</comment>
<reference evidence="9" key="1">
    <citation type="submission" date="2022-11" db="UniProtKB">
        <authorList>
            <consortium name="WormBaseParasite"/>
        </authorList>
    </citation>
    <scope>IDENTIFICATION</scope>
</reference>
<evidence type="ECO:0000259" key="7">
    <source>
        <dbReference type="Pfam" id="PF00962"/>
    </source>
</evidence>
<comment type="similarity">
    <text evidence="2">Belongs to the metallo-dependent hydrolases superfamily. Adenosine and AMP deaminases family.</text>
</comment>
<keyword evidence="6" id="KW-0862">Zinc</keyword>
<dbReference type="GO" id="GO:0060169">
    <property type="term" value="P:negative regulation of adenosine receptor signaling pathway"/>
    <property type="evidence" value="ECO:0007669"/>
    <property type="project" value="TreeGrafter"/>
</dbReference>
<evidence type="ECO:0000256" key="3">
    <source>
        <dbReference type="ARBA" id="ARBA00012784"/>
    </source>
</evidence>
<feature type="domain" description="Adenosine deaminase" evidence="7">
    <location>
        <begin position="2"/>
        <end position="57"/>
    </location>
</feature>
<evidence type="ECO:0000313" key="8">
    <source>
        <dbReference type="Proteomes" id="UP000887564"/>
    </source>
</evidence>
<protein>
    <recommendedName>
        <fullName evidence="3">adenosine deaminase</fullName>
        <ecNumber evidence="3">3.5.4.4</ecNumber>
    </recommendedName>
</protein>
<dbReference type="Pfam" id="PF00962">
    <property type="entry name" value="A_deaminase"/>
    <property type="match status" value="1"/>
</dbReference>
<evidence type="ECO:0000256" key="2">
    <source>
        <dbReference type="ARBA" id="ARBA00006676"/>
    </source>
</evidence>
<dbReference type="Gene3D" id="3.20.20.140">
    <property type="entry name" value="Metal-dependent hydrolases"/>
    <property type="match status" value="1"/>
</dbReference>
<dbReference type="GO" id="GO:0046872">
    <property type="term" value="F:metal ion binding"/>
    <property type="evidence" value="ECO:0007669"/>
    <property type="project" value="UniProtKB-KW"/>
</dbReference>
<organism evidence="8 9">
    <name type="scientific">Parascaris equorum</name>
    <name type="common">Equine roundworm</name>
    <dbReference type="NCBI Taxonomy" id="6256"/>
    <lineage>
        <taxon>Eukaryota</taxon>
        <taxon>Metazoa</taxon>
        <taxon>Ecdysozoa</taxon>
        <taxon>Nematoda</taxon>
        <taxon>Chromadorea</taxon>
        <taxon>Rhabditida</taxon>
        <taxon>Spirurina</taxon>
        <taxon>Ascaridomorpha</taxon>
        <taxon>Ascaridoidea</taxon>
        <taxon>Ascarididae</taxon>
        <taxon>Parascaris</taxon>
    </lineage>
</organism>
<dbReference type="GO" id="GO:0006154">
    <property type="term" value="P:adenosine catabolic process"/>
    <property type="evidence" value="ECO:0007669"/>
    <property type="project" value="TreeGrafter"/>
</dbReference>
<sequence length="65" mass="7602">MKAERIGHGYRLLLDESAYQKYAVQERVHLETCPYSSVITGSVPVDWPHHPIARYSNSFRRFLSH</sequence>
<dbReference type="PANTHER" id="PTHR11409:SF43">
    <property type="entry name" value="ADENOSINE DEAMINASE"/>
    <property type="match status" value="1"/>
</dbReference>
<dbReference type="Proteomes" id="UP000887564">
    <property type="component" value="Unplaced"/>
</dbReference>
<dbReference type="AlphaFoldDB" id="A0A914R3J5"/>
<keyword evidence="4" id="KW-0479">Metal-binding</keyword>